<dbReference type="AlphaFoldDB" id="A0A0B4CJ62"/>
<accession>A0A0B4CJ62</accession>
<reference evidence="1 2" key="1">
    <citation type="submission" date="2014-12" db="EMBL/GenBank/DDBJ databases">
        <title>Genome sequencing of Brevundimonas nasdae TPW30.</title>
        <authorList>
            <person name="Tan P.W."/>
            <person name="Chan K.-G."/>
        </authorList>
    </citation>
    <scope>NUCLEOTIDE SEQUENCE [LARGE SCALE GENOMIC DNA]</scope>
    <source>
        <strain evidence="1 2">TPW30</strain>
    </source>
</reference>
<dbReference type="RefSeq" id="WP_039247124.1">
    <property type="nucleotide sequence ID" value="NZ_JWSY01000021.1"/>
</dbReference>
<dbReference type="EMBL" id="JWSY01000021">
    <property type="protein sequence ID" value="KIC56527.1"/>
    <property type="molecule type" value="Genomic_DNA"/>
</dbReference>
<organism evidence="1 2">
    <name type="scientific">Brevundimonas nasdae</name>
    <dbReference type="NCBI Taxonomy" id="172043"/>
    <lineage>
        <taxon>Bacteria</taxon>
        <taxon>Pseudomonadati</taxon>
        <taxon>Pseudomonadota</taxon>
        <taxon>Alphaproteobacteria</taxon>
        <taxon>Caulobacterales</taxon>
        <taxon>Caulobacteraceae</taxon>
        <taxon>Brevundimonas</taxon>
    </lineage>
</organism>
<protein>
    <submittedName>
        <fullName evidence="1">Uncharacterized protein</fullName>
    </submittedName>
</protein>
<evidence type="ECO:0000313" key="1">
    <source>
        <dbReference type="EMBL" id="KIC56527.1"/>
    </source>
</evidence>
<proteinExistence type="predicted"/>
<comment type="caution">
    <text evidence="1">The sequence shown here is derived from an EMBL/GenBank/DDBJ whole genome shotgun (WGS) entry which is preliminary data.</text>
</comment>
<dbReference type="Proteomes" id="UP000031166">
    <property type="component" value="Unassembled WGS sequence"/>
</dbReference>
<name>A0A0B4CJ62_9CAUL</name>
<sequence>MKNVTYHCPNTVAGLVEKRRELAALLKRVRAEEKKIVCDLDHVDAAIRLFDPTADTDRIVRYPTKHRAKKGEVVRLVVRMLKDADHPLTALDIVHAQVKARGLKADDATLVIMRKRIGACLTKLKNDGVVRVVPQAGLYQGWEIAR</sequence>
<gene>
    <name evidence="1" type="ORF">RM53_12085</name>
</gene>
<evidence type="ECO:0000313" key="2">
    <source>
        <dbReference type="Proteomes" id="UP000031166"/>
    </source>
</evidence>